<sequence length="174" mass="20565">MQFFIDKMLYLSILDDENSTKQITRRFSIIVRRKSVFGHTYCYTHILLLQLFNLWFKKQELWFGRDPDSKKRNTNDQLLNIIISDIEKLAFYSKPVKQCFRERVGKIPIMPKLRHVSCQYLSATNNKYRSKILPAHPAQNLAPDAAWPTIGEHSIGDILLLEFSAKFRKYCKFC</sequence>
<evidence type="ECO:0000313" key="2">
    <source>
        <dbReference type="WBParaSite" id="nRc.2.0.1.t18243-RA"/>
    </source>
</evidence>
<accession>A0A915IVY6</accession>
<reference evidence="2" key="1">
    <citation type="submission" date="2022-11" db="UniProtKB">
        <authorList>
            <consortium name="WormBaseParasite"/>
        </authorList>
    </citation>
    <scope>IDENTIFICATION</scope>
</reference>
<dbReference type="WBParaSite" id="nRc.2.0.1.t18243-RA">
    <property type="protein sequence ID" value="nRc.2.0.1.t18243-RA"/>
    <property type="gene ID" value="nRc.2.0.1.g18243"/>
</dbReference>
<keyword evidence="1" id="KW-1185">Reference proteome</keyword>
<dbReference type="Proteomes" id="UP000887565">
    <property type="component" value="Unplaced"/>
</dbReference>
<proteinExistence type="predicted"/>
<evidence type="ECO:0000313" key="1">
    <source>
        <dbReference type="Proteomes" id="UP000887565"/>
    </source>
</evidence>
<dbReference type="AlphaFoldDB" id="A0A915IVY6"/>
<organism evidence="1 2">
    <name type="scientific">Romanomermis culicivorax</name>
    <name type="common">Nematode worm</name>
    <dbReference type="NCBI Taxonomy" id="13658"/>
    <lineage>
        <taxon>Eukaryota</taxon>
        <taxon>Metazoa</taxon>
        <taxon>Ecdysozoa</taxon>
        <taxon>Nematoda</taxon>
        <taxon>Enoplea</taxon>
        <taxon>Dorylaimia</taxon>
        <taxon>Mermithida</taxon>
        <taxon>Mermithoidea</taxon>
        <taxon>Mermithidae</taxon>
        <taxon>Romanomermis</taxon>
    </lineage>
</organism>
<name>A0A915IVY6_ROMCU</name>
<protein>
    <submittedName>
        <fullName evidence="2">Uncharacterized protein</fullName>
    </submittedName>
</protein>